<dbReference type="EMBL" id="LXQA010079980">
    <property type="protein sequence ID" value="MCI11390.1"/>
    <property type="molecule type" value="Genomic_DNA"/>
</dbReference>
<organism evidence="1 2">
    <name type="scientific">Trifolium medium</name>
    <dbReference type="NCBI Taxonomy" id="97028"/>
    <lineage>
        <taxon>Eukaryota</taxon>
        <taxon>Viridiplantae</taxon>
        <taxon>Streptophyta</taxon>
        <taxon>Embryophyta</taxon>
        <taxon>Tracheophyta</taxon>
        <taxon>Spermatophyta</taxon>
        <taxon>Magnoliopsida</taxon>
        <taxon>eudicotyledons</taxon>
        <taxon>Gunneridae</taxon>
        <taxon>Pentapetalae</taxon>
        <taxon>rosids</taxon>
        <taxon>fabids</taxon>
        <taxon>Fabales</taxon>
        <taxon>Fabaceae</taxon>
        <taxon>Papilionoideae</taxon>
        <taxon>50 kb inversion clade</taxon>
        <taxon>NPAAA clade</taxon>
        <taxon>Hologalegina</taxon>
        <taxon>IRL clade</taxon>
        <taxon>Trifolieae</taxon>
        <taxon>Trifolium</taxon>
    </lineage>
</organism>
<evidence type="ECO:0000313" key="2">
    <source>
        <dbReference type="Proteomes" id="UP000265520"/>
    </source>
</evidence>
<dbReference type="AlphaFoldDB" id="A0A392PIT4"/>
<accession>A0A392PIT4</accession>
<protein>
    <submittedName>
        <fullName evidence="1">Photosystem I P700 chlorophyll a apoprotein</fullName>
    </submittedName>
</protein>
<name>A0A392PIT4_9FABA</name>
<proteinExistence type="predicted"/>
<keyword evidence="2" id="KW-1185">Reference proteome</keyword>
<evidence type="ECO:0000313" key="1">
    <source>
        <dbReference type="EMBL" id="MCI11390.1"/>
    </source>
</evidence>
<dbReference type="Proteomes" id="UP000265520">
    <property type="component" value="Unassembled WGS sequence"/>
</dbReference>
<reference evidence="1 2" key="1">
    <citation type="journal article" date="2018" name="Front. Plant Sci.">
        <title>Red Clover (Trifolium pratense) and Zigzag Clover (T. medium) - A Picture of Genomic Similarities and Differences.</title>
        <authorList>
            <person name="Dluhosova J."/>
            <person name="Istvanek J."/>
            <person name="Nedelnik J."/>
            <person name="Repkova J."/>
        </authorList>
    </citation>
    <scope>NUCLEOTIDE SEQUENCE [LARGE SCALE GENOMIC DNA]</scope>
    <source>
        <strain evidence="2">cv. 10/8</strain>
        <tissue evidence="1">Leaf</tissue>
    </source>
</reference>
<comment type="caution">
    <text evidence="1">The sequence shown here is derived from an EMBL/GenBank/DDBJ whole genome shotgun (WGS) entry which is preliminary data.</text>
</comment>
<sequence length="72" mass="8272">MKLQNDDDVRTIFSIFSQYSTKGPIELDTTLVRSIQAICSRLIRLRTFDQIASCMVEFDEDEVDEVVNLSDP</sequence>